<gene>
    <name evidence="5" type="ORF">SAMN05444002_3597</name>
</gene>
<keyword evidence="3" id="KW-0479">Metal-binding</keyword>
<keyword evidence="6" id="KW-1185">Reference proteome</keyword>
<dbReference type="FunFam" id="3.40.30.10:FF:000013">
    <property type="entry name" value="Blast:Protein SCO1 homolog, mitochondrial"/>
    <property type="match status" value="1"/>
</dbReference>
<accession>A0A1N6HQQ0</accession>
<evidence type="ECO:0000313" key="6">
    <source>
        <dbReference type="Proteomes" id="UP000184932"/>
    </source>
</evidence>
<dbReference type="InterPro" id="IPR036249">
    <property type="entry name" value="Thioredoxin-like_sf"/>
</dbReference>
<dbReference type="PANTHER" id="PTHR12151:SF25">
    <property type="entry name" value="LINALOOL DEHYDRATASE_ISOMERASE DOMAIN-CONTAINING PROTEIN"/>
    <property type="match status" value="1"/>
</dbReference>
<comment type="similarity">
    <text evidence="1">Belongs to the SCO1/2 family.</text>
</comment>
<feature type="disulfide bond" description="Redox-active" evidence="4">
    <location>
        <begin position="39"/>
        <end position="43"/>
    </location>
</feature>
<proteinExistence type="inferred from homology"/>
<feature type="binding site" evidence="3">
    <location>
        <position position="39"/>
    </location>
    <ligand>
        <name>Cu cation</name>
        <dbReference type="ChEBI" id="CHEBI:23378"/>
    </ligand>
</feature>
<name>A0A1N6HQQ0_9RHOB</name>
<evidence type="ECO:0000256" key="4">
    <source>
        <dbReference type="PIRSR" id="PIRSR603782-2"/>
    </source>
</evidence>
<dbReference type="Gene3D" id="3.40.30.10">
    <property type="entry name" value="Glutaredoxin"/>
    <property type="match status" value="1"/>
</dbReference>
<feature type="binding site" evidence="3">
    <location>
        <position position="43"/>
    </location>
    <ligand>
        <name>Cu cation</name>
        <dbReference type="ChEBI" id="CHEBI:23378"/>
    </ligand>
</feature>
<dbReference type="AlphaFoldDB" id="A0A1N6HQQ0"/>
<dbReference type="Proteomes" id="UP000184932">
    <property type="component" value="Unassembled WGS sequence"/>
</dbReference>
<protein>
    <submittedName>
        <fullName evidence="5">Protein SCO1/2</fullName>
    </submittedName>
</protein>
<evidence type="ECO:0000313" key="5">
    <source>
        <dbReference type="EMBL" id="SIO22036.1"/>
    </source>
</evidence>
<dbReference type="Pfam" id="PF02630">
    <property type="entry name" value="SCO1-SenC"/>
    <property type="match status" value="1"/>
</dbReference>
<dbReference type="STRING" id="1217970.SAMN05444002_3597"/>
<reference evidence="6" key="1">
    <citation type="submission" date="2016-11" db="EMBL/GenBank/DDBJ databases">
        <authorList>
            <person name="Varghese N."/>
            <person name="Submissions S."/>
        </authorList>
    </citation>
    <scope>NUCLEOTIDE SEQUENCE [LARGE SCALE GENOMIC DNA]</scope>
    <source>
        <strain evidence="6">DSM 29440</strain>
    </source>
</reference>
<sequence>MGIDLGHGDYVLAGTDGQPFTEDTLRGAPTAVFFGFAHCPEVCPTTLSDIDRWQAELADAGEDPLRTYFVTVDPERDTVEMMADYVGWVPDVVGVSGSRDEIDKAIRAFRVYASKVPLEGGDYTMDHSAFVLLFDDRGNFFEPIRYQEELESAMAKIRQVTAM</sequence>
<dbReference type="PANTHER" id="PTHR12151">
    <property type="entry name" value="ELECTRON TRANSPORT PROTIN SCO1/SENC FAMILY MEMBER"/>
    <property type="match status" value="1"/>
</dbReference>
<keyword evidence="2 3" id="KW-0186">Copper</keyword>
<organism evidence="5 6">
    <name type="scientific">Vannielia litorea</name>
    <dbReference type="NCBI Taxonomy" id="1217970"/>
    <lineage>
        <taxon>Bacteria</taxon>
        <taxon>Pseudomonadati</taxon>
        <taxon>Pseudomonadota</taxon>
        <taxon>Alphaproteobacteria</taxon>
        <taxon>Rhodobacterales</taxon>
        <taxon>Paracoccaceae</taxon>
        <taxon>Vannielia</taxon>
    </lineage>
</organism>
<dbReference type="GO" id="GO:0046872">
    <property type="term" value="F:metal ion binding"/>
    <property type="evidence" value="ECO:0007669"/>
    <property type="project" value="UniProtKB-KW"/>
</dbReference>
<evidence type="ECO:0000256" key="1">
    <source>
        <dbReference type="ARBA" id="ARBA00010996"/>
    </source>
</evidence>
<feature type="binding site" evidence="3">
    <location>
        <position position="127"/>
    </location>
    <ligand>
        <name>Cu cation</name>
        <dbReference type="ChEBI" id="CHEBI:23378"/>
    </ligand>
</feature>
<evidence type="ECO:0000256" key="2">
    <source>
        <dbReference type="ARBA" id="ARBA00023008"/>
    </source>
</evidence>
<evidence type="ECO:0000256" key="3">
    <source>
        <dbReference type="PIRSR" id="PIRSR603782-1"/>
    </source>
</evidence>
<dbReference type="SUPFAM" id="SSF52833">
    <property type="entry name" value="Thioredoxin-like"/>
    <property type="match status" value="1"/>
</dbReference>
<dbReference type="CDD" id="cd02968">
    <property type="entry name" value="SCO"/>
    <property type="match status" value="1"/>
</dbReference>
<keyword evidence="4" id="KW-1015">Disulfide bond</keyword>
<dbReference type="RefSeq" id="WP_245794530.1">
    <property type="nucleotide sequence ID" value="NZ_FSRL01000001.1"/>
</dbReference>
<dbReference type="EMBL" id="FSRL01000001">
    <property type="protein sequence ID" value="SIO22036.1"/>
    <property type="molecule type" value="Genomic_DNA"/>
</dbReference>
<dbReference type="InterPro" id="IPR003782">
    <property type="entry name" value="SCO1/SenC"/>
</dbReference>